<evidence type="ECO:0000313" key="1">
    <source>
        <dbReference type="EMBL" id="TPH20710.1"/>
    </source>
</evidence>
<organism evidence="1 2">
    <name type="scientific">Haemophilus haemolyticus</name>
    <dbReference type="NCBI Taxonomy" id="726"/>
    <lineage>
        <taxon>Bacteria</taxon>
        <taxon>Pseudomonadati</taxon>
        <taxon>Pseudomonadota</taxon>
        <taxon>Gammaproteobacteria</taxon>
        <taxon>Pasteurellales</taxon>
        <taxon>Pasteurellaceae</taxon>
        <taxon>Haemophilus</taxon>
    </lineage>
</organism>
<protein>
    <submittedName>
        <fullName evidence="1">Uncharacterized protein</fullName>
    </submittedName>
</protein>
<comment type="caution">
    <text evidence="1">The sequence shown here is derived from an EMBL/GenBank/DDBJ whole genome shotgun (WGS) entry which is preliminary data.</text>
</comment>
<sequence>MKEFNLDAALNGEPVKLACGRKAYILYDLSRYPELLKHANRRPLNGLVMSDCEENDCYPASWLSDGKNSFDQDNVIGMWEDPKISAKDLPRPFYPEESSDYFYILDGKVIYNSNYCNNNIISRQRAINGQCFRTKQDAQKWLDFMKSMME</sequence>
<dbReference type="EMBL" id="SDPD01000009">
    <property type="protein sequence ID" value="TPH20710.1"/>
    <property type="molecule type" value="Genomic_DNA"/>
</dbReference>
<dbReference type="RefSeq" id="WP_140527788.1">
    <property type="nucleotide sequence ID" value="NZ_SDPD01000009.1"/>
</dbReference>
<name>A0A502L9L0_HAEHA</name>
<accession>A0A502L9L0</accession>
<reference evidence="1 2" key="1">
    <citation type="submission" date="2019-01" db="EMBL/GenBank/DDBJ databases">
        <title>Comparative genomic analysis identifies haemin-independent Haemophilus haemolyticus: a formal re-classification of Haemophilus intermedius.</title>
        <authorList>
            <person name="Harris T.M."/>
            <person name="Price E.P."/>
            <person name="Sarovich D.S."/>
            <person name="Norskov-Lauritsen N."/>
            <person name="Beissbarth J."/>
            <person name="Chang A.B."/>
            <person name="Smith-Vaughan H.C."/>
        </authorList>
    </citation>
    <scope>NUCLEOTIDE SEQUENCE [LARGE SCALE GENOMIC DNA]</scope>
    <source>
        <strain evidence="1 2">60982 B Hi-1</strain>
    </source>
</reference>
<dbReference type="AlphaFoldDB" id="A0A502L9L0"/>
<dbReference type="Proteomes" id="UP000316282">
    <property type="component" value="Unassembled WGS sequence"/>
</dbReference>
<gene>
    <name evidence="1" type="ORF">EUX52_07790</name>
</gene>
<proteinExistence type="predicted"/>
<evidence type="ECO:0000313" key="2">
    <source>
        <dbReference type="Proteomes" id="UP000316282"/>
    </source>
</evidence>